<dbReference type="OrthoDB" id="1109098at2"/>
<evidence type="ECO:0000256" key="3">
    <source>
        <dbReference type="ARBA" id="ARBA00022989"/>
    </source>
</evidence>
<protein>
    <recommendedName>
        <fullName evidence="6">Translocation and assembly module TamB C-terminal domain-containing protein</fullName>
    </recommendedName>
</protein>
<dbReference type="GO" id="GO:0005886">
    <property type="term" value="C:plasma membrane"/>
    <property type="evidence" value="ECO:0007669"/>
    <property type="project" value="InterPro"/>
</dbReference>
<comment type="subcellular location">
    <subcellularLocation>
        <location evidence="1">Membrane</location>
        <topology evidence="1">Single-pass membrane protein</topology>
    </subcellularLocation>
</comment>
<sequence>MSTNNKTDQSKDKTSRRKWPWVIPLCVLVVIGGARLALMTGGAGNWARNMIVDAANQQLVPRLSIETLSGDLWHGVTLTGIALTDENNTVVASIDTLQIEYRPLSYFSDALVIEKMRLSRPFIKLSQQPDSSWNAGHWLDGDTSAGDTTAADFHFLLSDLSMEQGQVDVSMPSLGADSSFVVDNMNFSCRIGFLSSGYDATVDDFSFKIMNTRLDTPVSFTTSGNADETSVTLEKLAVATGYSMVTAAGRANLSDSTAELQAEASPLGWHDLAVYMEDENMPVREDVDISLGFEATATDVRVRLNARADGIEQFRMNSHFHRDSTLELSSFDVSADRLDLAVFTGDTTMPALQNMMVRGTGTVPLGGYRNARLEGTLSADNLRQGPYRLDALRGEFTLGDAQAHLHLEPAVGREKLMADVEMSNIWSEKPSVGVAVRGTSINPASWLRDEAYTGNLTFNGRMSGNGWYPGSGQAFWNYRLTVRNSRLMDQQVDRATFAGRLNQDAITNESRLAINKSQLHLQADIRQFRTRPAFSYSLTASDLNVADVAGMEEYPSSVSATVEGKGKGGRLQNLELQSRVRVDSSIFLGEAIRSLDVDLQVSDTVMTVQNGMLESDIADGHFSGRFHLDDPYDVSNSLNMGIELKDLSSFASVAGVDVLRAAGSINGKLTPNGQDLIVFEGKADLEEVNYDNRFTAPRVSGALRLGLTEEPEYVADFEIVRPVIASVDLQNIRLKTEGQRSGNTANGTYELELAGQHQNRIDQAGAYRVSEDSLMVEMSTFDLTSSLRTLSLQKPFHITWSNSTLQTDTLHIRSSDGSSYMELAVPHADSLHQKGYFRAQKLNLKAIQDAILGNSYLDGVLMGEFRADRTDTSLVASGHLSMSNVHYEETVLDTFKLQTDIDNKRLEGMMELHQGGELIAEGDLDIPFRAENPELLEERFFEQPVSGKLVLHAITLGRFETLLKQAGYENTKGILQFEGTLEGEAGEPKMDATFHLSEAMLSGVPIDSLVASLEYQHTQSNLNLNATLTSLNQKALQVDARMPLDVNLRSWEVGLPGPGDSLSVAVLTNQFNLKALNDFLGRDMVRNLQGRINGMVNIEGPRNSLQTSGEFSLQNGGVRVVPANIRLDNIGSTIRFKPDEIELTKLSMRSGSGTLNARGTVSLNELVPGAVKMNISAKNFKVANTDEYNGIINLNVDVGGSLSQPRLSGTLDVINGFVELDNFGEKSVEEVSLDTAMAPEPEISLYDSLSLDMDVGFNRRFFVRNQRYLEMELELEGQIDLLKDPGDDLQMFGNLTTADGYAEPLGKRFELEEGALAFSGPVDNPEVNIRTLYEPPQTDQEIKIWYIIEGTVEAPQFKYESSPPMDLAGIISYTLFGQPFYKLNPAEQSVARTSSSNTAADFALDVLMDRVESLATRHLGIDVVRIENTRVGGESGTSISTGWYINPRVFFAIQNVITGSTPTTGFYLEYYLKENLRLILSQGVDNRQGIDMQWEYDY</sequence>
<dbReference type="Proteomes" id="UP000184041">
    <property type="component" value="Unassembled WGS sequence"/>
</dbReference>
<proteinExistence type="predicted"/>
<evidence type="ECO:0000256" key="1">
    <source>
        <dbReference type="ARBA" id="ARBA00004167"/>
    </source>
</evidence>
<organism evidence="7 8">
    <name type="scientific">Fodinibius roseus</name>
    <dbReference type="NCBI Taxonomy" id="1194090"/>
    <lineage>
        <taxon>Bacteria</taxon>
        <taxon>Pseudomonadati</taxon>
        <taxon>Balneolota</taxon>
        <taxon>Balneolia</taxon>
        <taxon>Balneolales</taxon>
        <taxon>Balneolaceae</taxon>
        <taxon>Fodinibius</taxon>
    </lineage>
</organism>
<evidence type="ECO:0000313" key="7">
    <source>
        <dbReference type="EMBL" id="SHE62650.1"/>
    </source>
</evidence>
<name>A0A1M4V165_9BACT</name>
<keyword evidence="2 5" id="KW-0812">Transmembrane</keyword>
<dbReference type="GO" id="GO:0097347">
    <property type="term" value="C:TAM protein secretion complex"/>
    <property type="evidence" value="ECO:0007669"/>
    <property type="project" value="TreeGrafter"/>
</dbReference>
<evidence type="ECO:0000256" key="2">
    <source>
        <dbReference type="ARBA" id="ARBA00022692"/>
    </source>
</evidence>
<dbReference type="RefSeq" id="WP_073059296.1">
    <property type="nucleotide sequence ID" value="NZ_FQUS01000002.1"/>
</dbReference>
<dbReference type="PANTHER" id="PTHR36985:SF1">
    <property type="entry name" value="TRANSLOCATION AND ASSEMBLY MODULE SUBUNIT TAMB"/>
    <property type="match status" value="1"/>
</dbReference>
<dbReference type="GO" id="GO:0009306">
    <property type="term" value="P:protein secretion"/>
    <property type="evidence" value="ECO:0007669"/>
    <property type="project" value="InterPro"/>
</dbReference>
<dbReference type="InterPro" id="IPR007452">
    <property type="entry name" value="TamB_C"/>
</dbReference>
<dbReference type="STRING" id="1194090.SAMN05443144_102172"/>
<keyword evidence="4 5" id="KW-0472">Membrane</keyword>
<keyword evidence="8" id="KW-1185">Reference proteome</keyword>
<accession>A0A1M4V165</accession>
<evidence type="ECO:0000313" key="8">
    <source>
        <dbReference type="Proteomes" id="UP000184041"/>
    </source>
</evidence>
<dbReference type="Pfam" id="PF04357">
    <property type="entry name" value="TamB"/>
    <property type="match status" value="1"/>
</dbReference>
<evidence type="ECO:0000256" key="4">
    <source>
        <dbReference type="ARBA" id="ARBA00023136"/>
    </source>
</evidence>
<reference evidence="7 8" key="1">
    <citation type="submission" date="2016-11" db="EMBL/GenBank/DDBJ databases">
        <authorList>
            <person name="Jaros S."/>
            <person name="Januszkiewicz K."/>
            <person name="Wedrychowicz H."/>
        </authorList>
    </citation>
    <scope>NUCLEOTIDE SEQUENCE [LARGE SCALE GENOMIC DNA]</scope>
    <source>
        <strain evidence="7 8">DSM 21986</strain>
    </source>
</reference>
<evidence type="ECO:0000256" key="5">
    <source>
        <dbReference type="SAM" id="Phobius"/>
    </source>
</evidence>
<dbReference type="EMBL" id="FQUS01000002">
    <property type="protein sequence ID" value="SHE62650.1"/>
    <property type="molecule type" value="Genomic_DNA"/>
</dbReference>
<feature type="domain" description="Translocation and assembly module TamB C-terminal" evidence="6">
    <location>
        <begin position="1149"/>
        <end position="1498"/>
    </location>
</feature>
<evidence type="ECO:0000259" key="6">
    <source>
        <dbReference type="Pfam" id="PF04357"/>
    </source>
</evidence>
<feature type="transmembrane region" description="Helical" evidence="5">
    <location>
        <begin position="21"/>
        <end position="38"/>
    </location>
</feature>
<gene>
    <name evidence="7" type="ORF">SAMN05443144_102172</name>
</gene>
<dbReference type="PANTHER" id="PTHR36985">
    <property type="entry name" value="TRANSLOCATION AND ASSEMBLY MODULE SUBUNIT TAMB"/>
    <property type="match status" value="1"/>
</dbReference>
<keyword evidence="3 5" id="KW-1133">Transmembrane helix</keyword>